<feature type="domain" description="HTH marR-type" evidence="2">
    <location>
        <begin position="16"/>
        <end position="60"/>
    </location>
</feature>
<dbReference type="SUPFAM" id="SSF46785">
    <property type="entry name" value="Winged helix' DNA-binding domain"/>
    <property type="match status" value="1"/>
</dbReference>
<dbReference type="Gene3D" id="1.10.10.10">
    <property type="entry name" value="Winged helix-like DNA-binding domain superfamily/Winged helix DNA-binding domain"/>
    <property type="match status" value="1"/>
</dbReference>
<dbReference type="PANTHER" id="PTHR18964">
    <property type="entry name" value="ROK (REPRESSOR, ORF, KINASE) FAMILY"/>
    <property type="match status" value="1"/>
</dbReference>
<evidence type="ECO:0000313" key="3">
    <source>
        <dbReference type="EMBL" id="MBB6036847.1"/>
    </source>
</evidence>
<dbReference type="GO" id="GO:0016301">
    <property type="term" value="F:kinase activity"/>
    <property type="evidence" value="ECO:0007669"/>
    <property type="project" value="UniProtKB-KW"/>
</dbReference>
<accession>A0A841FU32</accession>
<dbReference type="Pfam" id="PF12802">
    <property type="entry name" value="MarR_2"/>
    <property type="match status" value="1"/>
</dbReference>
<dbReference type="InterPro" id="IPR043129">
    <property type="entry name" value="ATPase_NBD"/>
</dbReference>
<comment type="similarity">
    <text evidence="1">Belongs to the ROK (NagC/XylR) family.</text>
</comment>
<dbReference type="InterPro" id="IPR036388">
    <property type="entry name" value="WH-like_DNA-bd_sf"/>
</dbReference>
<protein>
    <submittedName>
        <fullName evidence="3">Putative NBD/HSP70 family sugar kinase</fullName>
    </submittedName>
</protein>
<organism evidence="3 4">
    <name type="scientific">Phytomonospora endophytica</name>
    <dbReference type="NCBI Taxonomy" id="714109"/>
    <lineage>
        <taxon>Bacteria</taxon>
        <taxon>Bacillati</taxon>
        <taxon>Actinomycetota</taxon>
        <taxon>Actinomycetes</taxon>
        <taxon>Micromonosporales</taxon>
        <taxon>Micromonosporaceae</taxon>
        <taxon>Phytomonospora</taxon>
    </lineage>
</organism>
<reference evidence="3 4" key="1">
    <citation type="submission" date="2020-08" db="EMBL/GenBank/DDBJ databases">
        <title>Genomic Encyclopedia of Type Strains, Phase IV (KMG-IV): sequencing the most valuable type-strain genomes for metagenomic binning, comparative biology and taxonomic classification.</title>
        <authorList>
            <person name="Goeker M."/>
        </authorList>
    </citation>
    <scope>NUCLEOTIDE SEQUENCE [LARGE SCALE GENOMIC DNA]</scope>
    <source>
        <strain evidence="3 4">YIM 65646</strain>
    </source>
</reference>
<dbReference type="InterPro" id="IPR000600">
    <property type="entry name" value="ROK"/>
</dbReference>
<dbReference type="RefSeq" id="WP_184789682.1">
    <property type="nucleotide sequence ID" value="NZ_BONT01000058.1"/>
</dbReference>
<proteinExistence type="inferred from homology"/>
<name>A0A841FU32_9ACTN</name>
<evidence type="ECO:0000259" key="2">
    <source>
        <dbReference type="Pfam" id="PF12802"/>
    </source>
</evidence>
<dbReference type="InterPro" id="IPR011991">
    <property type="entry name" value="ArsR-like_HTH"/>
</dbReference>
<dbReference type="GO" id="GO:0003700">
    <property type="term" value="F:DNA-binding transcription factor activity"/>
    <property type="evidence" value="ECO:0007669"/>
    <property type="project" value="InterPro"/>
</dbReference>
<dbReference type="EMBL" id="JACHGT010000010">
    <property type="protein sequence ID" value="MBB6036847.1"/>
    <property type="molecule type" value="Genomic_DNA"/>
</dbReference>
<evidence type="ECO:0000313" key="4">
    <source>
        <dbReference type="Proteomes" id="UP000548476"/>
    </source>
</evidence>
<dbReference type="Pfam" id="PF00480">
    <property type="entry name" value="ROK"/>
    <property type="match status" value="1"/>
</dbReference>
<keyword evidence="4" id="KW-1185">Reference proteome</keyword>
<comment type="caution">
    <text evidence="3">The sequence shown here is derived from an EMBL/GenBank/DDBJ whole genome shotgun (WGS) entry which is preliminary data.</text>
</comment>
<dbReference type="Gene3D" id="3.30.420.40">
    <property type="match status" value="2"/>
</dbReference>
<dbReference type="InterPro" id="IPR000835">
    <property type="entry name" value="HTH_MarR-typ"/>
</dbReference>
<dbReference type="AlphaFoldDB" id="A0A841FU32"/>
<evidence type="ECO:0000256" key="1">
    <source>
        <dbReference type="ARBA" id="ARBA00006479"/>
    </source>
</evidence>
<dbReference type="SUPFAM" id="SSF53067">
    <property type="entry name" value="Actin-like ATPase domain"/>
    <property type="match status" value="1"/>
</dbReference>
<keyword evidence="3" id="KW-0418">Kinase</keyword>
<dbReference type="InterPro" id="IPR036390">
    <property type="entry name" value="WH_DNA-bd_sf"/>
</dbReference>
<keyword evidence="3" id="KW-0808">Transferase</keyword>
<dbReference type="CDD" id="cd00090">
    <property type="entry name" value="HTH_ARSR"/>
    <property type="match status" value="1"/>
</dbReference>
<dbReference type="Proteomes" id="UP000548476">
    <property type="component" value="Unassembled WGS sequence"/>
</dbReference>
<sequence length="379" mass="38186">MTANRPAGSSRLLRTLNERAALGHLLERGTLTRGDLVTLTGLSKPTASEVIRRLEEAGLVGVAGRTQGGFGPRADRYAVNPDAAYAAAVAVGEPDRLDVAILDLTGRTRARTERTAVFGGDVTGPVAEAVAAACAAAGITTGDLRGVQLAVPGAYDPHTDTVSNIDVPGFGRPGLAGDLTERLGTTVAVGNDVNLAALAEREHRDTGDDGFALLWLGTRGVGLGIELGGTLLRGATGAAGEIGYLPVGPPGAATGDLQDLIGGPAIAALAAAHGHPAADAARAVAEAHGDTEFLTVLAERVLLALTAVIAVVDPALVVLAGEIGRAGGEALREAVTTALHRTTYRTRVEVTVVDGDPVLLGAHAAAASALREAVLATPT</sequence>
<dbReference type="PANTHER" id="PTHR18964:SF149">
    <property type="entry name" value="BIFUNCTIONAL UDP-N-ACETYLGLUCOSAMINE 2-EPIMERASE_N-ACETYLMANNOSAMINE KINASE"/>
    <property type="match status" value="1"/>
</dbReference>
<gene>
    <name evidence="3" type="ORF">HNR73_004720</name>
</gene>